<organism evidence="2 3">
    <name type="scientific">Ascaris lumbricoides</name>
    <name type="common">Giant roundworm</name>
    <dbReference type="NCBI Taxonomy" id="6252"/>
    <lineage>
        <taxon>Eukaryota</taxon>
        <taxon>Metazoa</taxon>
        <taxon>Ecdysozoa</taxon>
        <taxon>Nematoda</taxon>
        <taxon>Chromadorea</taxon>
        <taxon>Rhabditida</taxon>
        <taxon>Spirurina</taxon>
        <taxon>Ascaridomorpha</taxon>
        <taxon>Ascaridoidea</taxon>
        <taxon>Ascarididae</taxon>
        <taxon>Ascaris</taxon>
    </lineage>
</organism>
<protein>
    <submittedName>
        <fullName evidence="3">Transmembrane protein</fullName>
    </submittedName>
</protein>
<reference evidence="3" key="1">
    <citation type="submission" date="2017-02" db="UniProtKB">
        <authorList>
            <consortium name="WormBaseParasite"/>
        </authorList>
    </citation>
    <scope>IDENTIFICATION</scope>
</reference>
<keyword evidence="1" id="KW-0812">Transmembrane</keyword>
<accession>A0A0M3HI23</accession>
<keyword evidence="2" id="KW-1185">Reference proteome</keyword>
<dbReference type="Proteomes" id="UP000036681">
    <property type="component" value="Unplaced"/>
</dbReference>
<keyword evidence="1" id="KW-0472">Membrane</keyword>
<evidence type="ECO:0000313" key="3">
    <source>
        <dbReference type="WBParaSite" id="ALUE_0000116801-mRNA-1"/>
    </source>
</evidence>
<name>A0A0M3HI23_ASCLU</name>
<dbReference type="AlphaFoldDB" id="A0A0M3HI23"/>
<feature type="transmembrane region" description="Helical" evidence="1">
    <location>
        <begin position="69"/>
        <end position="88"/>
    </location>
</feature>
<sequence>MVANVRPQSKREIILEDSTILEEEKRTATSFDPRNGSIIAEIEPISSSLSWLKTPNYDISRVLDALKNLNNPVFGISSFWAVFLWSFLSLP</sequence>
<evidence type="ECO:0000256" key="1">
    <source>
        <dbReference type="SAM" id="Phobius"/>
    </source>
</evidence>
<keyword evidence="1" id="KW-1133">Transmembrane helix</keyword>
<evidence type="ECO:0000313" key="2">
    <source>
        <dbReference type="Proteomes" id="UP000036681"/>
    </source>
</evidence>
<dbReference type="WBParaSite" id="ALUE_0000116801-mRNA-1">
    <property type="protein sequence ID" value="ALUE_0000116801-mRNA-1"/>
    <property type="gene ID" value="ALUE_0000116801"/>
</dbReference>
<proteinExistence type="predicted"/>